<dbReference type="EMBL" id="JAUEPR010000005">
    <property type="protein sequence ID" value="KAK0485100.1"/>
    <property type="molecule type" value="Genomic_DNA"/>
</dbReference>
<dbReference type="AlphaFoldDB" id="A0AA39UMP7"/>
<accession>A0AA39UMP7</accession>
<protein>
    <submittedName>
        <fullName evidence="1">Uncharacterized protein</fullName>
    </submittedName>
</protein>
<keyword evidence="2" id="KW-1185">Reference proteome</keyword>
<organism evidence="1 2">
    <name type="scientific">Armillaria novae-zelandiae</name>
    <dbReference type="NCBI Taxonomy" id="153914"/>
    <lineage>
        <taxon>Eukaryota</taxon>
        <taxon>Fungi</taxon>
        <taxon>Dikarya</taxon>
        <taxon>Basidiomycota</taxon>
        <taxon>Agaricomycotina</taxon>
        <taxon>Agaricomycetes</taxon>
        <taxon>Agaricomycetidae</taxon>
        <taxon>Agaricales</taxon>
        <taxon>Marasmiineae</taxon>
        <taxon>Physalacriaceae</taxon>
        <taxon>Armillaria</taxon>
    </lineage>
</organism>
<comment type="caution">
    <text evidence="1">The sequence shown here is derived from an EMBL/GenBank/DDBJ whole genome shotgun (WGS) entry which is preliminary data.</text>
</comment>
<sequence length="106" mass="12169">MESNKNFRHRYLQATAYHANESVKLALGNTSPAVMMHAQKVMKPQAEHVVDMYIQDKELVSLESRAKMDQKRMARPNRYKCAPVACGFEAVSEHVFSRCISSLLRR</sequence>
<reference evidence="1" key="1">
    <citation type="submission" date="2023-06" db="EMBL/GenBank/DDBJ databases">
        <authorList>
            <consortium name="Lawrence Berkeley National Laboratory"/>
            <person name="Ahrendt S."/>
            <person name="Sahu N."/>
            <person name="Indic B."/>
            <person name="Wong-Bajracharya J."/>
            <person name="Merenyi Z."/>
            <person name="Ke H.-M."/>
            <person name="Monk M."/>
            <person name="Kocsube S."/>
            <person name="Drula E."/>
            <person name="Lipzen A."/>
            <person name="Balint B."/>
            <person name="Henrissat B."/>
            <person name="Andreopoulos B."/>
            <person name="Martin F.M."/>
            <person name="Harder C.B."/>
            <person name="Rigling D."/>
            <person name="Ford K.L."/>
            <person name="Foster G.D."/>
            <person name="Pangilinan J."/>
            <person name="Papanicolaou A."/>
            <person name="Barry K."/>
            <person name="LaButti K."/>
            <person name="Viragh M."/>
            <person name="Koriabine M."/>
            <person name="Yan M."/>
            <person name="Riley R."/>
            <person name="Champramary S."/>
            <person name="Plett K.L."/>
            <person name="Tsai I.J."/>
            <person name="Slot J."/>
            <person name="Sipos G."/>
            <person name="Plett J."/>
            <person name="Nagy L.G."/>
            <person name="Grigoriev I.V."/>
        </authorList>
    </citation>
    <scope>NUCLEOTIDE SEQUENCE</scope>
    <source>
        <strain evidence="1">ICMP 16352</strain>
    </source>
</reference>
<proteinExistence type="predicted"/>
<evidence type="ECO:0000313" key="2">
    <source>
        <dbReference type="Proteomes" id="UP001175227"/>
    </source>
</evidence>
<name>A0AA39UMP7_9AGAR</name>
<dbReference type="Proteomes" id="UP001175227">
    <property type="component" value="Unassembled WGS sequence"/>
</dbReference>
<gene>
    <name evidence="1" type="ORF">IW261DRAFT_879101</name>
</gene>
<evidence type="ECO:0000313" key="1">
    <source>
        <dbReference type="EMBL" id="KAK0485100.1"/>
    </source>
</evidence>